<dbReference type="SUPFAM" id="SSF56655">
    <property type="entry name" value="Carbohydrate phosphatase"/>
    <property type="match status" value="1"/>
</dbReference>
<dbReference type="PANTHER" id="PTHR20854">
    <property type="entry name" value="INOSITOL MONOPHOSPHATASE"/>
    <property type="match status" value="1"/>
</dbReference>
<name>A0A936TCX9_9ACTN</name>
<evidence type="ECO:0000256" key="4">
    <source>
        <dbReference type="PIRSR" id="PIRSR600760-2"/>
    </source>
</evidence>
<dbReference type="EMBL" id="JADJZA010000006">
    <property type="protein sequence ID" value="MBK9296996.1"/>
    <property type="molecule type" value="Genomic_DNA"/>
</dbReference>
<reference evidence="5 6" key="1">
    <citation type="submission" date="2020-10" db="EMBL/GenBank/DDBJ databases">
        <title>Connecting structure to function with the recovery of over 1000 high-quality activated sludge metagenome-assembled genomes encoding full-length rRNA genes using long-read sequencing.</title>
        <authorList>
            <person name="Singleton C.M."/>
            <person name="Petriglieri F."/>
            <person name="Kristensen J.M."/>
            <person name="Kirkegaard R.H."/>
            <person name="Michaelsen T.Y."/>
            <person name="Andersen M.H."/>
            <person name="Karst S.M."/>
            <person name="Dueholm M.S."/>
            <person name="Nielsen P.H."/>
            <person name="Albertsen M."/>
        </authorList>
    </citation>
    <scope>NUCLEOTIDE SEQUENCE [LARGE SCALE GENOMIC DNA]</scope>
    <source>
        <strain evidence="5">Lyne_18-Q3-R50-59_MAXAC.006</strain>
    </source>
</reference>
<evidence type="ECO:0000313" key="5">
    <source>
        <dbReference type="EMBL" id="MBK9296996.1"/>
    </source>
</evidence>
<comment type="cofactor">
    <cofactor evidence="4">
        <name>Mg(2+)</name>
        <dbReference type="ChEBI" id="CHEBI:18420"/>
    </cofactor>
</comment>
<sequence>MTNTPPADPDLLAAARRFAAEAGAVTLEWFRSGELDLEHKGDGTPVTAADKASEARLRQLIGEFAPEDTILGEEEGHSPGSGERRWIIDPIDGTKAFTRGVPLYSTLVAVEDQHGPAVGIIELPALGQTVFAGRGLGCFVADSRGERPARVSTTATIGDALLCTSGFGSWNAEQVQAAHSSGALLRTWGDGYGYAMVATGVADAMVDPVVAEWDVAPMSVILTEAGGRFTALDGHEGADRGHGLATNGLLHDPLVELLHI</sequence>
<protein>
    <recommendedName>
        <fullName evidence="7">Histidinol-phosphatase</fullName>
    </recommendedName>
</protein>
<organism evidence="5 6">
    <name type="scientific">Candidatus Neomicrothrix subdominans</name>
    <dbReference type="NCBI Taxonomy" id="2954438"/>
    <lineage>
        <taxon>Bacteria</taxon>
        <taxon>Bacillati</taxon>
        <taxon>Actinomycetota</taxon>
        <taxon>Acidimicrobiia</taxon>
        <taxon>Acidimicrobiales</taxon>
        <taxon>Microthrixaceae</taxon>
        <taxon>Candidatus Neomicrothrix</taxon>
    </lineage>
</organism>
<feature type="binding site" evidence="4">
    <location>
        <position position="89"/>
    </location>
    <ligand>
        <name>Mg(2+)</name>
        <dbReference type="ChEBI" id="CHEBI:18420"/>
        <label>1</label>
        <note>catalytic</note>
    </ligand>
</feature>
<keyword evidence="3 4" id="KW-0460">Magnesium</keyword>
<dbReference type="GO" id="GO:0006020">
    <property type="term" value="P:inositol metabolic process"/>
    <property type="evidence" value="ECO:0007669"/>
    <property type="project" value="TreeGrafter"/>
</dbReference>
<keyword evidence="2" id="KW-0378">Hydrolase</keyword>
<accession>A0A936TCX9</accession>
<feature type="binding site" evidence="4">
    <location>
        <position position="73"/>
    </location>
    <ligand>
        <name>Mg(2+)</name>
        <dbReference type="ChEBI" id="CHEBI:18420"/>
        <label>1</label>
        <note>catalytic</note>
    </ligand>
</feature>
<dbReference type="GO" id="GO:0046872">
    <property type="term" value="F:metal ion binding"/>
    <property type="evidence" value="ECO:0007669"/>
    <property type="project" value="UniProtKB-KW"/>
</dbReference>
<evidence type="ECO:0000256" key="2">
    <source>
        <dbReference type="ARBA" id="ARBA00022801"/>
    </source>
</evidence>
<gene>
    <name evidence="5" type="ORF">IPN02_09195</name>
</gene>
<dbReference type="Gene3D" id="3.40.190.80">
    <property type="match status" value="1"/>
</dbReference>
<dbReference type="PROSITE" id="PS00629">
    <property type="entry name" value="IMP_1"/>
    <property type="match status" value="1"/>
</dbReference>
<dbReference type="PRINTS" id="PR00377">
    <property type="entry name" value="IMPHPHTASES"/>
</dbReference>
<dbReference type="GO" id="GO:0007165">
    <property type="term" value="P:signal transduction"/>
    <property type="evidence" value="ECO:0007669"/>
    <property type="project" value="TreeGrafter"/>
</dbReference>
<dbReference type="InterPro" id="IPR000760">
    <property type="entry name" value="Inositol_monophosphatase-like"/>
</dbReference>
<feature type="binding site" evidence="4">
    <location>
        <position position="92"/>
    </location>
    <ligand>
        <name>Mg(2+)</name>
        <dbReference type="ChEBI" id="CHEBI:18420"/>
        <label>1</label>
        <note>catalytic</note>
    </ligand>
</feature>
<dbReference type="Gene3D" id="3.30.540.10">
    <property type="entry name" value="Fructose-1,6-Bisphosphatase, subunit A, domain 1"/>
    <property type="match status" value="1"/>
</dbReference>
<dbReference type="Pfam" id="PF00459">
    <property type="entry name" value="Inositol_P"/>
    <property type="match status" value="1"/>
</dbReference>
<feature type="binding site" evidence="4">
    <location>
        <position position="91"/>
    </location>
    <ligand>
        <name>Mg(2+)</name>
        <dbReference type="ChEBI" id="CHEBI:18420"/>
        <label>1</label>
        <note>catalytic</note>
    </ligand>
</feature>
<evidence type="ECO:0000256" key="3">
    <source>
        <dbReference type="ARBA" id="ARBA00022842"/>
    </source>
</evidence>
<evidence type="ECO:0000256" key="1">
    <source>
        <dbReference type="ARBA" id="ARBA00022723"/>
    </source>
</evidence>
<dbReference type="AlphaFoldDB" id="A0A936TCX9"/>
<dbReference type="PANTHER" id="PTHR20854:SF4">
    <property type="entry name" value="INOSITOL-1-MONOPHOSPHATASE-RELATED"/>
    <property type="match status" value="1"/>
</dbReference>
<evidence type="ECO:0000313" key="6">
    <source>
        <dbReference type="Proteomes" id="UP000727993"/>
    </source>
</evidence>
<feature type="binding site" evidence="4">
    <location>
        <position position="214"/>
    </location>
    <ligand>
        <name>Mg(2+)</name>
        <dbReference type="ChEBI" id="CHEBI:18420"/>
        <label>1</label>
        <note>catalytic</note>
    </ligand>
</feature>
<evidence type="ECO:0008006" key="7">
    <source>
        <dbReference type="Google" id="ProtNLM"/>
    </source>
</evidence>
<proteinExistence type="predicted"/>
<dbReference type="InterPro" id="IPR020583">
    <property type="entry name" value="Inositol_monoP_metal-BS"/>
</dbReference>
<dbReference type="GO" id="GO:0008934">
    <property type="term" value="F:inositol monophosphate 1-phosphatase activity"/>
    <property type="evidence" value="ECO:0007669"/>
    <property type="project" value="TreeGrafter"/>
</dbReference>
<comment type="caution">
    <text evidence="5">The sequence shown here is derived from an EMBL/GenBank/DDBJ whole genome shotgun (WGS) entry which is preliminary data.</text>
</comment>
<dbReference type="Proteomes" id="UP000727993">
    <property type="component" value="Unassembled WGS sequence"/>
</dbReference>
<keyword evidence="1 4" id="KW-0479">Metal-binding</keyword>